<protein>
    <submittedName>
        <fullName evidence="6">Glycosyl hydrolase family 26</fullName>
    </submittedName>
</protein>
<name>A0A239FAE1_9ACTN</name>
<reference evidence="6 7" key="1">
    <citation type="submission" date="2017-06" db="EMBL/GenBank/DDBJ databases">
        <authorList>
            <person name="Kim H.J."/>
            <person name="Triplett B.A."/>
        </authorList>
    </citation>
    <scope>NUCLEOTIDE SEQUENCE [LARGE SCALE GENOMIC DNA]</scope>
    <source>
        <strain evidence="6 7">DSM 43151</strain>
    </source>
</reference>
<dbReference type="InterPro" id="IPR022790">
    <property type="entry name" value="GH26_dom"/>
</dbReference>
<evidence type="ECO:0000256" key="1">
    <source>
        <dbReference type="ARBA" id="ARBA00022801"/>
    </source>
</evidence>
<dbReference type="Gene3D" id="3.20.20.80">
    <property type="entry name" value="Glycosidases"/>
    <property type="match status" value="1"/>
</dbReference>
<evidence type="ECO:0000256" key="2">
    <source>
        <dbReference type="ARBA" id="ARBA00023295"/>
    </source>
</evidence>
<keyword evidence="7" id="KW-1185">Reference proteome</keyword>
<feature type="active site" description="Proton donor" evidence="3">
    <location>
        <position position="149"/>
    </location>
</feature>
<feature type="chain" id="PRO_5013076913" evidence="4">
    <location>
        <begin position="25"/>
        <end position="341"/>
    </location>
</feature>
<evidence type="ECO:0000313" key="7">
    <source>
        <dbReference type="Proteomes" id="UP000198415"/>
    </source>
</evidence>
<feature type="active site" description="Nucleophile" evidence="3">
    <location>
        <position position="267"/>
    </location>
</feature>
<dbReference type="EMBL" id="FZNR01000017">
    <property type="protein sequence ID" value="SNS53263.1"/>
    <property type="molecule type" value="Genomic_DNA"/>
</dbReference>
<feature type="signal peptide" evidence="4">
    <location>
        <begin position="1"/>
        <end position="24"/>
    </location>
</feature>
<evidence type="ECO:0000256" key="4">
    <source>
        <dbReference type="SAM" id="SignalP"/>
    </source>
</evidence>
<dbReference type="OrthoDB" id="9816550at2"/>
<sequence length="341" mass="37564">MFVTALTAVLAGTAAVVAPTAASAAPAAAKTCTTGDNLVPTCGVLWGGAAGGFTSAPRDKALKEWEQKSGRTASIFHTYHKGNEPFPTKSEIAMTNDPAHPRVLMANWKIAYGSSWAEVAKGKQDKRIDAFAQRAKAYGKDFFLVLNHEPENDVVAKRGSGWEAKDFAAMYRHTIQRLNAQGVDNVVNVMAYMGNEKWMAQSWWKDLYPGDDVVDWVGLDSYSSVEKGYYHYGNFASLLDRKPKNGGQGFYDWAVNTHPSKPIMIAEWGAYHRVGHHTDKSSLYNNVINELTKRPQIKAIVHFDTKKDDQGDRDISIDSTKTSLASFKKLAANPIFNVKLG</sequence>
<evidence type="ECO:0000259" key="5">
    <source>
        <dbReference type="PROSITE" id="PS51764"/>
    </source>
</evidence>
<organism evidence="6 7">
    <name type="scientific">Actinoplanes regularis</name>
    <dbReference type="NCBI Taxonomy" id="52697"/>
    <lineage>
        <taxon>Bacteria</taxon>
        <taxon>Bacillati</taxon>
        <taxon>Actinomycetota</taxon>
        <taxon>Actinomycetes</taxon>
        <taxon>Micromonosporales</taxon>
        <taxon>Micromonosporaceae</taxon>
        <taxon>Actinoplanes</taxon>
    </lineage>
</organism>
<evidence type="ECO:0000313" key="6">
    <source>
        <dbReference type="EMBL" id="SNS53263.1"/>
    </source>
</evidence>
<dbReference type="InterPro" id="IPR017853">
    <property type="entry name" value="GH"/>
</dbReference>
<feature type="domain" description="GH26" evidence="5">
    <location>
        <begin position="22"/>
        <end position="333"/>
    </location>
</feature>
<dbReference type="GO" id="GO:0004553">
    <property type="term" value="F:hydrolase activity, hydrolyzing O-glycosyl compounds"/>
    <property type="evidence" value="ECO:0007669"/>
    <property type="project" value="InterPro"/>
</dbReference>
<gene>
    <name evidence="6" type="ORF">SAMN06264365_117144</name>
</gene>
<dbReference type="RefSeq" id="WP_089297223.1">
    <property type="nucleotide sequence ID" value="NZ_FZNR01000017.1"/>
</dbReference>
<keyword evidence="2 3" id="KW-0326">Glycosidase</keyword>
<dbReference type="Pfam" id="PF02156">
    <property type="entry name" value="Glyco_hydro_26"/>
    <property type="match status" value="1"/>
</dbReference>
<dbReference type="Proteomes" id="UP000198415">
    <property type="component" value="Unassembled WGS sequence"/>
</dbReference>
<keyword evidence="1 3" id="KW-0378">Hydrolase</keyword>
<dbReference type="SUPFAM" id="SSF51445">
    <property type="entry name" value="(Trans)glycosidases"/>
    <property type="match status" value="1"/>
</dbReference>
<dbReference type="PROSITE" id="PS51764">
    <property type="entry name" value="GH26"/>
    <property type="match status" value="1"/>
</dbReference>
<evidence type="ECO:0000256" key="3">
    <source>
        <dbReference type="PROSITE-ProRule" id="PRU01100"/>
    </source>
</evidence>
<comment type="similarity">
    <text evidence="3">Belongs to the glycosyl hydrolase 26 family.</text>
</comment>
<accession>A0A239FAE1</accession>
<dbReference type="AlphaFoldDB" id="A0A239FAE1"/>
<keyword evidence="4" id="KW-0732">Signal</keyword>
<proteinExistence type="inferred from homology"/>